<evidence type="ECO:0008006" key="3">
    <source>
        <dbReference type="Google" id="ProtNLM"/>
    </source>
</evidence>
<dbReference type="PANTHER" id="PTHR47475:SF2">
    <property type="entry name" value="CHROMOSOME TRANSMISSION FIDELITY PROTEIN 8"/>
    <property type="match status" value="1"/>
</dbReference>
<sequence length="170" mass="18925">MTMIIPIRASADSDTEKVEWVMLELNGELLKPLDEPRLTPQGNLLPDGTVNDIRRRVELGSVKFDADVSAIIVEKYHTINTGTIYADGAPTLIIGNHELKGSAITLKEPFAVLRKRKAKHISQNNNASVISESTSKSRCKVQLEVVGVVKKKLMFDQYPKSIMTRSIFHP</sequence>
<accession>A0ABD3PR64</accession>
<evidence type="ECO:0000313" key="1">
    <source>
        <dbReference type="EMBL" id="KAL3790124.1"/>
    </source>
</evidence>
<dbReference type="EMBL" id="JALLAZ020000657">
    <property type="protein sequence ID" value="KAL3790124.1"/>
    <property type="molecule type" value="Genomic_DNA"/>
</dbReference>
<proteinExistence type="predicted"/>
<name>A0ABD3PR64_9STRA</name>
<protein>
    <recommendedName>
        <fullName evidence="3">DNA-directed RNA polymerase</fullName>
    </recommendedName>
</protein>
<dbReference type="AlphaFoldDB" id="A0ABD3PR64"/>
<dbReference type="Pfam" id="PF09696">
    <property type="entry name" value="Ctf8"/>
    <property type="match status" value="1"/>
</dbReference>
<reference evidence="1 2" key="1">
    <citation type="submission" date="2024-10" db="EMBL/GenBank/DDBJ databases">
        <title>Updated reference genomes for cyclostephanoid diatoms.</title>
        <authorList>
            <person name="Roberts W.R."/>
            <person name="Alverson A.J."/>
        </authorList>
    </citation>
    <scope>NUCLEOTIDE SEQUENCE [LARGE SCALE GENOMIC DNA]</scope>
    <source>
        <strain evidence="1 2">AJA276-08</strain>
    </source>
</reference>
<dbReference type="PANTHER" id="PTHR47475">
    <property type="entry name" value="CHROMOSOME TRANSMISSION FIDELITY PROTEIN 8"/>
    <property type="match status" value="1"/>
</dbReference>
<evidence type="ECO:0000313" key="2">
    <source>
        <dbReference type="Proteomes" id="UP001530315"/>
    </source>
</evidence>
<dbReference type="InterPro" id="IPR018607">
    <property type="entry name" value="Ctf8"/>
</dbReference>
<comment type="caution">
    <text evidence="1">The sequence shown here is derived from an EMBL/GenBank/DDBJ whole genome shotgun (WGS) entry which is preliminary data.</text>
</comment>
<keyword evidence="2" id="KW-1185">Reference proteome</keyword>
<gene>
    <name evidence="1" type="ORF">ACHAW5_007731</name>
</gene>
<organism evidence="1 2">
    <name type="scientific">Stephanodiscus triporus</name>
    <dbReference type="NCBI Taxonomy" id="2934178"/>
    <lineage>
        <taxon>Eukaryota</taxon>
        <taxon>Sar</taxon>
        <taxon>Stramenopiles</taxon>
        <taxon>Ochrophyta</taxon>
        <taxon>Bacillariophyta</taxon>
        <taxon>Coscinodiscophyceae</taxon>
        <taxon>Thalassiosirophycidae</taxon>
        <taxon>Stephanodiscales</taxon>
        <taxon>Stephanodiscaceae</taxon>
        <taxon>Stephanodiscus</taxon>
    </lineage>
</organism>
<dbReference type="Proteomes" id="UP001530315">
    <property type="component" value="Unassembled WGS sequence"/>
</dbReference>